<dbReference type="OrthoDB" id="3647143at2759"/>
<feature type="region of interest" description="Disordered" evidence="1">
    <location>
        <begin position="137"/>
        <end position="162"/>
    </location>
</feature>
<evidence type="ECO:0000256" key="1">
    <source>
        <dbReference type="SAM" id="MobiDB-lite"/>
    </source>
</evidence>
<accession>A0A2G5HNT9</accession>
<sequence length="640" mass="70273">MAGSLLCISVLHVLLAQGLPLDTFTTVSQTAAYGLPQQYARKSSIWDASARGTNCAHGTYTGGSCYLRDEDEPAPSTLYQPKTLTSASPLTAATSYVNGTRGEDCTTGVDSRLYSTYAPVETYLSTFQTRPGITRTVYPQQSSESVPSQPQTTSSDITSKGQGQYTFSDIETTFSNDLTSTTWDALPTSLTSRSDVSYVTVTYTDSQYNTAVTTITASRSRSYGPATNTWTDLPTFTSDDGTHTSDAYPHPTGYGDNLSPSYDPAHSNTGTWSFSFTSVDINPTQTMDPTSESTTLYPTSDGHSTNSYFYGQPLPSMSSFYDYSGSTRDPYASQSRFPQSTRTQQSVYPDPESSNSFSLGPTITQSATPDTTVSRWTVYPEPSSSFAIIRDPIITASEFSYTTWSPRTIYPDPSVWSTAFSEPSTSQIDLPWSTHTKYPDADGSSTAVFDPTHIRSDSLQPTQSQYTVYPDSSNSATFTWDPTPTQTESSSQYTVYPAPSSSNTFIWDPTVTQTETWSQYTAYPAPTSSNTFYLHPTITQSTPWIYPTAYWQPNSDRSDLPRATPVRDPSHQDTTFVTVTRTAFPTMSSGSDYGLPSYHHHTGAGWPFSFWHRLSRSFSSERGHDGASWGRDRDNGPADN</sequence>
<name>A0A2G5HNT9_CERBT</name>
<feature type="compositionally biased region" description="Low complexity" evidence="1">
    <location>
        <begin position="139"/>
        <end position="155"/>
    </location>
</feature>
<organism evidence="3 5">
    <name type="scientific">Cercospora beticola</name>
    <name type="common">Sugarbeet leaf spot fungus</name>
    <dbReference type="NCBI Taxonomy" id="122368"/>
    <lineage>
        <taxon>Eukaryota</taxon>
        <taxon>Fungi</taxon>
        <taxon>Dikarya</taxon>
        <taxon>Ascomycota</taxon>
        <taxon>Pezizomycotina</taxon>
        <taxon>Dothideomycetes</taxon>
        <taxon>Dothideomycetidae</taxon>
        <taxon>Mycosphaerellales</taxon>
        <taxon>Mycosphaerellaceae</taxon>
        <taxon>Cercospora</taxon>
    </lineage>
</organism>
<feature type="region of interest" description="Disordered" evidence="1">
    <location>
        <begin position="330"/>
        <end position="365"/>
    </location>
</feature>
<reference evidence="3 5" key="1">
    <citation type="submission" date="2015-10" db="EMBL/GenBank/DDBJ databases">
        <title>The cercosporin biosynthetic gene cluster was horizontally transferred to several fungal lineages and shown to be expanded in Cercospora beticola based on microsynteny with recipient genomes.</title>
        <authorList>
            <person name="De Jonge R."/>
            <person name="Ebert M.K."/>
            <person name="Suttle J.C."/>
            <person name="Jurick Ii W.M."/>
            <person name="Secor G.A."/>
            <person name="Thomma B.P."/>
            <person name="Van De Peer Y."/>
            <person name="Bolton M.D."/>
        </authorList>
    </citation>
    <scope>NUCLEOTIDE SEQUENCE [LARGE SCALE GENOMIC DNA]</scope>
    <source>
        <strain evidence="3 5">09-40</strain>
    </source>
</reference>
<feature type="signal peptide" evidence="2">
    <location>
        <begin position="1"/>
        <end position="18"/>
    </location>
</feature>
<keyword evidence="6" id="KW-1185">Reference proteome</keyword>
<dbReference type="AlphaFoldDB" id="A0A2G5HNT9"/>
<gene>
    <name evidence="3" type="ORF">CB0940_08610</name>
    <name evidence="4" type="ORF">RHO25_009838</name>
</gene>
<dbReference type="Proteomes" id="UP000230605">
    <property type="component" value="Chromosome 6"/>
</dbReference>
<evidence type="ECO:0000256" key="2">
    <source>
        <dbReference type="SAM" id="SignalP"/>
    </source>
</evidence>
<feature type="region of interest" description="Disordered" evidence="1">
    <location>
        <begin position="620"/>
        <end position="640"/>
    </location>
</feature>
<evidence type="ECO:0000313" key="4">
    <source>
        <dbReference type="EMBL" id="WPB05188.1"/>
    </source>
</evidence>
<feature type="chain" id="PRO_5013693724" evidence="2">
    <location>
        <begin position="19"/>
        <end position="640"/>
    </location>
</feature>
<dbReference type="Proteomes" id="UP001302367">
    <property type="component" value="Chromosome 6"/>
</dbReference>
<evidence type="ECO:0000313" key="5">
    <source>
        <dbReference type="Proteomes" id="UP000230605"/>
    </source>
</evidence>
<evidence type="ECO:0000313" key="6">
    <source>
        <dbReference type="Proteomes" id="UP001302367"/>
    </source>
</evidence>
<dbReference type="EMBL" id="CP134189">
    <property type="protein sequence ID" value="WPB05188.1"/>
    <property type="molecule type" value="Genomic_DNA"/>
</dbReference>
<evidence type="ECO:0000313" key="3">
    <source>
        <dbReference type="EMBL" id="PIA94217.1"/>
    </source>
</evidence>
<proteinExistence type="predicted"/>
<keyword evidence="2" id="KW-0732">Signal</keyword>
<reference evidence="4 6" key="2">
    <citation type="submission" date="2023-09" db="EMBL/GenBank/DDBJ databases">
        <title>Complete-Gapless Cercospora beticola genome.</title>
        <authorList>
            <person name="Wyatt N.A."/>
            <person name="Spanner R.E."/>
            <person name="Bolton M.D."/>
        </authorList>
    </citation>
    <scope>NUCLEOTIDE SEQUENCE [LARGE SCALE GENOMIC DNA]</scope>
    <source>
        <strain evidence="4">Cb09-40</strain>
    </source>
</reference>
<dbReference type="EMBL" id="LKMD01000104">
    <property type="protein sequence ID" value="PIA94217.1"/>
    <property type="molecule type" value="Genomic_DNA"/>
</dbReference>
<protein>
    <submittedName>
        <fullName evidence="3">Flocculation protein FLO11</fullName>
    </submittedName>
</protein>